<evidence type="ECO:0000256" key="5">
    <source>
        <dbReference type="ARBA" id="ARBA00023014"/>
    </source>
</evidence>
<reference evidence="7 8" key="1">
    <citation type="submission" date="2020-10" db="EMBL/GenBank/DDBJ databases">
        <title>Campylobacter and Helicobacter PacBio genomes.</title>
        <authorList>
            <person name="Lane C."/>
        </authorList>
    </citation>
    <scope>NUCLEOTIDE SEQUENCE [LARGE SCALE GENOMIC DNA]</scope>
    <source>
        <strain evidence="7 8">2010D-8469</strain>
    </source>
</reference>
<evidence type="ECO:0000256" key="4">
    <source>
        <dbReference type="ARBA" id="ARBA00023004"/>
    </source>
</evidence>
<proteinExistence type="predicted"/>
<dbReference type="SFLD" id="SFLDS00029">
    <property type="entry name" value="Radical_SAM"/>
    <property type="match status" value="1"/>
</dbReference>
<feature type="domain" description="Radical SAM core" evidence="6">
    <location>
        <begin position="82"/>
        <end position="196"/>
    </location>
</feature>
<evidence type="ECO:0000259" key="6">
    <source>
        <dbReference type="Pfam" id="PF04055"/>
    </source>
</evidence>
<protein>
    <submittedName>
        <fullName evidence="7">4Fe-4S cluster-binding domain-containing protein</fullName>
    </submittedName>
</protein>
<dbReference type="EMBL" id="CP063091">
    <property type="protein sequence ID" value="QOR04857.1"/>
    <property type="molecule type" value="Genomic_DNA"/>
</dbReference>
<evidence type="ECO:0000313" key="7">
    <source>
        <dbReference type="EMBL" id="QOR04857.1"/>
    </source>
</evidence>
<gene>
    <name evidence="7" type="ORF">A0071_02625</name>
</gene>
<name>A0ABX6TYI8_9BACT</name>
<dbReference type="SFLD" id="SFLDG01067">
    <property type="entry name" value="SPASM/twitch_domain_containing"/>
    <property type="match status" value="1"/>
</dbReference>
<dbReference type="CDD" id="cd01335">
    <property type="entry name" value="Radical_SAM"/>
    <property type="match status" value="1"/>
</dbReference>
<dbReference type="PANTHER" id="PTHR11228">
    <property type="entry name" value="RADICAL SAM DOMAIN PROTEIN"/>
    <property type="match status" value="1"/>
</dbReference>
<dbReference type="InterPro" id="IPR050377">
    <property type="entry name" value="Radical_SAM_PqqE_MftC-like"/>
</dbReference>
<sequence length="356" mass="41591">MEDFNDKNCLYPPHKYLQNAVFKERYIKPNISWRASYLNGKRGISRVFRIPFASLMKKFFLKSYFEKRVLQGKVDLPYLELVLTTKCTMRCESCNNLMQYFEPQKQYASTLQGLKESLEALFKRVDSIQRLRIIGGEPLLFKELPELVEYLEQQDKIYTFSLVSNGTVDFSDDLLKALKHSSKFRKVTISDYSLSPNLKIKREQESILRNLKLYKIPFSLDSSGENAKWTDPGKIYKRNRSKEKIIENFHFCKMPCVSLMSAEGIRNEEGKLKENAHALAPKGAIFVCPVASSLSRLKGLEEFEGDFINLEDEKQRFFDFYAQDFFKACDYCHDWSKPRKQIPIAIQSDTIFKLEP</sequence>
<accession>A0ABX6TYI8</accession>
<dbReference type="RefSeq" id="WP_051521715.1">
    <property type="nucleotide sequence ID" value="NZ_CP063091.1"/>
</dbReference>
<keyword evidence="3" id="KW-0479">Metal-binding</keyword>
<dbReference type="Proteomes" id="UP000594874">
    <property type="component" value="Chromosome"/>
</dbReference>
<dbReference type="InterPro" id="IPR058240">
    <property type="entry name" value="rSAM_sf"/>
</dbReference>
<evidence type="ECO:0000256" key="2">
    <source>
        <dbReference type="ARBA" id="ARBA00022691"/>
    </source>
</evidence>
<dbReference type="SUPFAM" id="SSF102114">
    <property type="entry name" value="Radical SAM enzymes"/>
    <property type="match status" value="1"/>
</dbReference>
<comment type="cofactor">
    <cofactor evidence="1">
        <name>[4Fe-4S] cluster</name>
        <dbReference type="ChEBI" id="CHEBI:49883"/>
    </cofactor>
</comment>
<dbReference type="PANTHER" id="PTHR11228:SF7">
    <property type="entry name" value="PQQA PEPTIDE CYCLASE"/>
    <property type="match status" value="1"/>
</dbReference>
<keyword evidence="2" id="KW-0949">S-adenosyl-L-methionine</keyword>
<dbReference type="InterPro" id="IPR013785">
    <property type="entry name" value="Aldolase_TIM"/>
</dbReference>
<dbReference type="Pfam" id="PF04055">
    <property type="entry name" value="Radical_SAM"/>
    <property type="match status" value="1"/>
</dbReference>
<keyword evidence="5" id="KW-0411">Iron-sulfur</keyword>
<evidence type="ECO:0000256" key="3">
    <source>
        <dbReference type="ARBA" id="ARBA00022723"/>
    </source>
</evidence>
<evidence type="ECO:0000256" key="1">
    <source>
        <dbReference type="ARBA" id="ARBA00001966"/>
    </source>
</evidence>
<organism evidence="7 8">
    <name type="scientific">Campylobacter cuniculorum</name>
    <dbReference type="NCBI Taxonomy" id="374106"/>
    <lineage>
        <taxon>Bacteria</taxon>
        <taxon>Pseudomonadati</taxon>
        <taxon>Campylobacterota</taxon>
        <taxon>Epsilonproteobacteria</taxon>
        <taxon>Campylobacterales</taxon>
        <taxon>Campylobacteraceae</taxon>
        <taxon>Campylobacter</taxon>
    </lineage>
</organism>
<dbReference type="Gene3D" id="3.20.20.70">
    <property type="entry name" value="Aldolase class I"/>
    <property type="match status" value="1"/>
</dbReference>
<keyword evidence="8" id="KW-1185">Reference proteome</keyword>
<keyword evidence="4" id="KW-0408">Iron</keyword>
<dbReference type="InterPro" id="IPR007197">
    <property type="entry name" value="rSAM"/>
</dbReference>
<evidence type="ECO:0000313" key="8">
    <source>
        <dbReference type="Proteomes" id="UP000594874"/>
    </source>
</evidence>